<reference evidence="3" key="1">
    <citation type="journal article" date="2014" name="Front. Microbiol.">
        <title>High frequency of phylogenetically diverse reductive dehalogenase-homologous genes in deep subseafloor sedimentary metagenomes.</title>
        <authorList>
            <person name="Kawai M."/>
            <person name="Futagami T."/>
            <person name="Toyoda A."/>
            <person name="Takaki Y."/>
            <person name="Nishi S."/>
            <person name="Hori S."/>
            <person name="Arai W."/>
            <person name="Tsubouchi T."/>
            <person name="Morono Y."/>
            <person name="Uchiyama I."/>
            <person name="Ito T."/>
            <person name="Fujiyama A."/>
            <person name="Inagaki F."/>
            <person name="Takami H."/>
        </authorList>
    </citation>
    <scope>NUCLEOTIDE SEQUENCE</scope>
    <source>
        <strain evidence="3">Expedition CK06-06</strain>
    </source>
</reference>
<dbReference type="PANTHER" id="PTHR43418:SF4">
    <property type="entry name" value="MULTIFUNCTIONAL TRYPTOPHAN BIOSYNTHESIS PROTEIN"/>
    <property type="match status" value="1"/>
</dbReference>
<dbReference type="Gene3D" id="3.40.50.880">
    <property type="match status" value="1"/>
</dbReference>
<dbReference type="PANTHER" id="PTHR43418">
    <property type="entry name" value="MULTIFUNCTIONAL TRYPTOPHAN BIOSYNTHESIS PROTEIN-RELATED"/>
    <property type="match status" value="1"/>
</dbReference>
<feature type="domain" description="Glutamine amidotransferase" evidence="2">
    <location>
        <begin position="2"/>
        <end position="64"/>
    </location>
</feature>
<keyword evidence="1" id="KW-0315">Glutamine amidotransferase</keyword>
<dbReference type="InterPro" id="IPR029062">
    <property type="entry name" value="Class_I_gatase-like"/>
</dbReference>
<dbReference type="InterPro" id="IPR017926">
    <property type="entry name" value="GATASE"/>
</dbReference>
<proteinExistence type="predicted"/>
<organism evidence="3">
    <name type="scientific">marine sediment metagenome</name>
    <dbReference type="NCBI Taxonomy" id="412755"/>
    <lineage>
        <taxon>unclassified sequences</taxon>
        <taxon>metagenomes</taxon>
        <taxon>ecological metagenomes</taxon>
    </lineage>
</organism>
<gene>
    <name evidence="3" type="ORF">S01H1_73846</name>
</gene>
<protein>
    <recommendedName>
        <fullName evidence="2">Glutamine amidotransferase domain-containing protein</fullName>
    </recommendedName>
</protein>
<name>X0X9Q1_9ZZZZ</name>
<evidence type="ECO:0000256" key="1">
    <source>
        <dbReference type="ARBA" id="ARBA00022962"/>
    </source>
</evidence>
<dbReference type="PROSITE" id="PS51273">
    <property type="entry name" value="GATASE_TYPE_1"/>
    <property type="match status" value="1"/>
</dbReference>
<dbReference type="GO" id="GO:0000162">
    <property type="term" value="P:L-tryptophan biosynthetic process"/>
    <property type="evidence" value="ECO:0007669"/>
    <property type="project" value="TreeGrafter"/>
</dbReference>
<dbReference type="AlphaFoldDB" id="X0X9Q1"/>
<dbReference type="SUPFAM" id="SSF52317">
    <property type="entry name" value="Class I glutamine amidotransferase-like"/>
    <property type="match status" value="1"/>
</dbReference>
<evidence type="ECO:0000313" key="3">
    <source>
        <dbReference type="EMBL" id="GAG32132.1"/>
    </source>
</evidence>
<accession>X0X9Q1</accession>
<feature type="non-terminal residue" evidence="3">
    <location>
        <position position="1"/>
    </location>
</feature>
<dbReference type="GO" id="GO:0005829">
    <property type="term" value="C:cytosol"/>
    <property type="evidence" value="ECO:0007669"/>
    <property type="project" value="TreeGrafter"/>
</dbReference>
<dbReference type="InterPro" id="IPR050472">
    <property type="entry name" value="Anth_synth/Amidotransfase"/>
</dbReference>
<dbReference type="Pfam" id="PF00117">
    <property type="entry name" value="GATase"/>
    <property type="match status" value="1"/>
</dbReference>
<dbReference type="EMBL" id="BARS01049363">
    <property type="protein sequence ID" value="GAG32132.1"/>
    <property type="molecule type" value="Genomic_DNA"/>
</dbReference>
<dbReference type="GO" id="GO:0004049">
    <property type="term" value="F:anthranilate synthase activity"/>
    <property type="evidence" value="ECO:0007669"/>
    <property type="project" value="TreeGrafter"/>
</dbReference>
<evidence type="ECO:0000259" key="2">
    <source>
        <dbReference type="Pfam" id="PF00117"/>
    </source>
</evidence>
<comment type="caution">
    <text evidence="3">The sequence shown here is derived from an EMBL/GenBank/DDBJ whole genome shotgun (WGS) entry which is preliminary data.</text>
</comment>
<sequence length="66" mass="7443">FVATRYHSLIVERSALPECLVATAQTPQGELMGIRHVRYAVEGVQFHPESFLTPEGTRLLRNFIGM</sequence>